<dbReference type="InterPro" id="IPR027417">
    <property type="entry name" value="P-loop_NTPase"/>
</dbReference>
<feature type="region of interest" description="Disordered" evidence="5">
    <location>
        <begin position="882"/>
        <end position="902"/>
    </location>
</feature>
<feature type="compositionally biased region" description="Low complexity" evidence="5">
    <location>
        <begin position="155"/>
        <end position="165"/>
    </location>
</feature>
<organism evidence="8 9">
    <name type="scientific">Desulfuromonas soudanensis</name>
    <dbReference type="NCBI Taxonomy" id="1603606"/>
    <lineage>
        <taxon>Bacteria</taxon>
        <taxon>Pseudomonadati</taxon>
        <taxon>Thermodesulfobacteriota</taxon>
        <taxon>Desulfuromonadia</taxon>
        <taxon>Desulfuromonadales</taxon>
        <taxon>Desulfuromonadaceae</taxon>
        <taxon>Desulfuromonas</taxon>
    </lineage>
</organism>
<dbReference type="AlphaFoldDB" id="A0A0M4DKV7"/>
<dbReference type="CDD" id="cd19499">
    <property type="entry name" value="RecA-like_ClpB_Hsp104-like"/>
    <property type="match status" value="1"/>
</dbReference>
<dbReference type="InterPro" id="IPR036628">
    <property type="entry name" value="Clp_N_dom_sf"/>
</dbReference>
<dbReference type="InterPro" id="IPR019489">
    <property type="entry name" value="Clp_ATPase_C"/>
</dbReference>
<evidence type="ECO:0000313" key="9">
    <source>
        <dbReference type="Proteomes" id="UP000057158"/>
    </source>
</evidence>
<dbReference type="PANTHER" id="PTHR11638:SF181">
    <property type="entry name" value="ATPASE SUBUNIT OF ATP-DEPENDENT PROTEASE"/>
    <property type="match status" value="1"/>
</dbReference>
<dbReference type="Pfam" id="PF07724">
    <property type="entry name" value="AAA_2"/>
    <property type="match status" value="1"/>
</dbReference>
<feature type="domain" description="Clp ATPase C-terminal" evidence="7">
    <location>
        <begin position="779"/>
        <end position="872"/>
    </location>
</feature>
<dbReference type="InterPro" id="IPR004176">
    <property type="entry name" value="Clp_R_N"/>
</dbReference>
<accession>A0A0M4DKV7</accession>
<keyword evidence="1" id="KW-0677">Repeat</keyword>
<dbReference type="Gene3D" id="1.10.8.60">
    <property type="match status" value="1"/>
</dbReference>
<dbReference type="Pfam" id="PF10431">
    <property type="entry name" value="ClpB_D2-small"/>
    <property type="match status" value="1"/>
</dbReference>
<dbReference type="Pfam" id="PF17871">
    <property type="entry name" value="AAA_lid_9"/>
    <property type="match status" value="1"/>
</dbReference>
<dbReference type="SUPFAM" id="SSF81923">
    <property type="entry name" value="Double Clp-N motif"/>
    <property type="match status" value="1"/>
</dbReference>
<evidence type="ECO:0000259" key="6">
    <source>
        <dbReference type="SMART" id="SM00382"/>
    </source>
</evidence>
<dbReference type="CDD" id="cd00009">
    <property type="entry name" value="AAA"/>
    <property type="match status" value="1"/>
</dbReference>
<proteinExistence type="predicted"/>
<dbReference type="SUPFAM" id="SSF52540">
    <property type="entry name" value="P-loop containing nucleoside triphosphate hydrolases"/>
    <property type="match status" value="2"/>
</dbReference>
<dbReference type="PROSITE" id="PS00870">
    <property type="entry name" value="CLPAB_1"/>
    <property type="match status" value="1"/>
</dbReference>
<dbReference type="Pfam" id="PF02861">
    <property type="entry name" value="Clp_N"/>
    <property type="match status" value="1"/>
</dbReference>
<dbReference type="KEGG" id="des:DSOUD_3250"/>
<dbReference type="RefSeq" id="WP_053551938.1">
    <property type="nucleotide sequence ID" value="NZ_CP010802.1"/>
</dbReference>
<evidence type="ECO:0000256" key="1">
    <source>
        <dbReference type="ARBA" id="ARBA00022737"/>
    </source>
</evidence>
<evidence type="ECO:0000259" key="7">
    <source>
        <dbReference type="SMART" id="SM01086"/>
    </source>
</evidence>
<feature type="region of interest" description="Disordered" evidence="5">
    <location>
        <begin position="155"/>
        <end position="179"/>
    </location>
</feature>
<dbReference type="InterPro" id="IPR018368">
    <property type="entry name" value="ClpA/B_CS1"/>
</dbReference>
<dbReference type="InterPro" id="IPR001270">
    <property type="entry name" value="ClpA/B"/>
</dbReference>
<keyword evidence="4" id="KW-0143">Chaperone</keyword>
<dbReference type="InterPro" id="IPR017729">
    <property type="entry name" value="ATPase_T6SS_ClpV1"/>
</dbReference>
<dbReference type="NCBIfam" id="TIGR03345">
    <property type="entry name" value="VI_ClpV1"/>
    <property type="match status" value="1"/>
</dbReference>
<keyword evidence="9" id="KW-1185">Reference proteome</keyword>
<dbReference type="InterPro" id="IPR050130">
    <property type="entry name" value="ClpA_ClpB"/>
</dbReference>
<dbReference type="InterPro" id="IPR003959">
    <property type="entry name" value="ATPase_AAA_core"/>
</dbReference>
<dbReference type="SMART" id="SM01086">
    <property type="entry name" value="ClpB_D2-small"/>
    <property type="match status" value="1"/>
</dbReference>
<keyword evidence="2" id="KW-0547">Nucleotide-binding</keyword>
<name>A0A0M4DKV7_9BACT</name>
<reference evidence="8 9" key="1">
    <citation type="submission" date="2015-07" db="EMBL/GenBank/DDBJ databases">
        <title>Isolation and Genomic Characterization of a Novel Halophilic Metal-Reducing Deltaproteobacterium from the Deep Subsurface.</title>
        <authorList>
            <person name="Badalamenti J.P."/>
            <person name="Summers Z.M."/>
            <person name="Gralnick J.A."/>
            <person name="Bond D.R."/>
        </authorList>
    </citation>
    <scope>NUCLEOTIDE SEQUENCE [LARGE SCALE GENOMIC DNA]</scope>
    <source>
        <strain evidence="8 9">WTL</strain>
    </source>
</reference>
<dbReference type="GO" id="GO:0034605">
    <property type="term" value="P:cellular response to heat"/>
    <property type="evidence" value="ECO:0007669"/>
    <property type="project" value="TreeGrafter"/>
</dbReference>
<dbReference type="GO" id="GO:0005524">
    <property type="term" value="F:ATP binding"/>
    <property type="evidence" value="ECO:0007669"/>
    <property type="project" value="UniProtKB-KW"/>
</dbReference>
<evidence type="ECO:0000256" key="5">
    <source>
        <dbReference type="SAM" id="MobiDB-lite"/>
    </source>
</evidence>
<dbReference type="PRINTS" id="PR00300">
    <property type="entry name" value="CLPPROTEASEA"/>
</dbReference>
<dbReference type="SMART" id="SM00382">
    <property type="entry name" value="AAA"/>
    <property type="match status" value="2"/>
</dbReference>
<keyword evidence="3" id="KW-0067">ATP-binding</keyword>
<dbReference type="PATRIC" id="fig|1603606.3.peg.3496"/>
<dbReference type="PANTHER" id="PTHR11638">
    <property type="entry name" value="ATP-DEPENDENT CLP PROTEASE"/>
    <property type="match status" value="1"/>
</dbReference>
<dbReference type="InterPro" id="IPR003593">
    <property type="entry name" value="AAA+_ATPase"/>
</dbReference>
<dbReference type="Gene3D" id="1.10.1780.10">
    <property type="entry name" value="Clp, N-terminal domain"/>
    <property type="match status" value="1"/>
</dbReference>
<dbReference type="GO" id="GO:0005737">
    <property type="term" value="C:cytoplasm"/>
    <property type="evidence" value="ECO:0007669"/>
    <property type="project" value="TreeGrafter"/>
</dbReference>
<feature type="domain" description="AAA+ ATPase" evidence="6">
    <location>
        <begin position="220"/>
        <end position="365"/>
    </location>
</feature>
<dbReference type="Pfam" id="PF00004">
    <property type="entry name" value="AAA"/>
    <property type="match status" value="1"/>
</dbReference>
<feature type="domain" description="AAA+ ATPase" evidence="6">
    <location>
        <begin position="601"/>
        <end position="740"/>
    </location>
</feature>
<dbReference type="Proteomes" id="UP000057158">
    <property type="component" value="Chromosome"/>
</dbReference>
<evidence type="ECO:0000256" key="4">
    <source>
        <dbReference type="ARBA" id="ARBA00023186"/>
    </source>
</evidence>
<gene>
    <name evidence="8" type="primary">tssH</name>
    <name evidence="8" type="ORF">DSOUD_3250</name>
</gene>
<dbReference type="InterPro" id="IPR041546">
    <property type="entry name" value="ClpA/ClpB_AAA_lid"/>
</dbReference>
<dbReference type="OrthoDB" id="9803641at2"/>
<sequence>MDSRHLRALLDRLNPHCARALEAGAAFAATRGHYEVTIEHVAVKLLEDGGGDFDRILQYFAVDLDSFWQDLLENLSRLRQGNQGKPIFSQNLYQWLERGWLTASLHYAGTELRSAALLEALVEMIPQLPGKGFDRLEALPLPQLRRQYSAMAAGSAESAAEGAEAPRPEVLPSISSPEGSSALARFTIDVTGRAACGEIDPVLGRHDEVRQAIDILTRRRKNNPILVGEPGVGKTAIVEGMALRIVEGKVPALLCGVRLLTLDLGLLQAGAGVKGEFEKRLKNVIDEVKTSTTPIILFIDEAHTLVGAGGEAGQGDAANLLKPALARGELRTIAATTWAEYRKYFERDAALARRFQLVKVDEPGLEQAIGMLSGLKTLYQSHHGVLITDDALEAAVRLSSRYISGRQLPDKAIDLIDTAAARVRMGQAAIPALIDAGREHIAYLQRRLGHLEEDRRQGVNADSRLIATLQREEAESRERLEGHERQWEEERALVGEIGRERPTEDGDGDFSAAGCRARRRLREVQGDAPLVQAEVDAEAIAAVVADWTGIPVGKMVRDDIASLIELEGALATRIVGQEGALAEIGRAVRSARAKLRNPETPQGVFLLAGPSGVGKTETARVIAEQLFGGERFLITINMSEYQEAHTVSQLKGAPPGYVGYGEGGVLTEAVRQRPYAVLLLDEVEKAHPEVMNLFYQVFDRGFMRDGEGREIDFKNTVILMTTNLGAAEISERTVPPEAADTPWERPSLSALAEAIRPALLSALAPALLARMQVVPYLPLEAEALHSIAALKLEALAKRLRQAHDIELRCRPQVVAYLAGRCRQGASGARMVNALIEQQLVPGIAKSLLQFMAAGEMPEILSLEIDDKGDLSCLFADRCADGEEDRAPGDEEHEDDLAKAAQG</sequence>
<evidence type="ECO:0000256" key="2">
    <source>
        <dbReference type="ARBA" id="ARBA00022741"/>
    </source>
</evidence>
<dbReference type="GO" id="GO:0016887">
    <property type="term" value="F:ATP hydrolysis activity"/>
    <property type="evidence" value="ECO:0007669"/>
    <property type="project" value="InterPro"/>
</dbReference>
<dbReference type="Gene3D" id="3.40.50.300">
    <property type="entry name" value="P-loop containing nucleotide triphosphate hydrolases"/>
    <property type="match status" value="3"/>
</dbReference>
<dbReference type="EMBL" id="CP010802">
    <property type="protein sequence ID" value="ALC17970.1"/>
    <property type="molecule type" value="Genomic_DNA"/>
</dbReference>
<dbReference type="STRING" id="1603606.DSOUD_3250"/>
<evidence type="ECO:0000313" key="8">
    <source>
        <dbReference type="EMBL" id="ALC17970.1"/>
    </source>
</evidence>
<evidence type="ECO:0000256" key="3">
    <source>
        <dbReference type="ARBA" id="ARBA00022840"/>
    </source>
</evidence>
<protein>
    <submittedName>
        <fullName evidence="8">Type VI secretion system ATPase TssH chaperone</fullName>
    </submittedName>
</protein>